<sequence>MVQSLARVIRHVARGANDLGDKHTLEDVKVFIIDRINLRARNVSFRPSDITDAMSHFGVTRNKSETVPDEKKVESRRISRVGEEDEEDKKAVDDSISDTKQHIRVAGTNDEHHKDDDGRTNTLSKATASPVPMSNSNEKIAKETNSSQPKETNTDKDAPRSPSTSSTKRNRTEDVSPGPDTTALDRPAKRPCLSTSKVANNDSSTPLPKDTATTVTKEQDMATFRAVVNRRRAEPSHKHTTLEHEFATFEEDVERRIDEAEQGSIAVPSASTLTSCKMTQSNLAGNLQRLHQTVQEYRNNNDLLATIDFETRTMIAKDHERRLCEMQKQLDKAEAEVRQAKRKVKAEREEAERLVWKDVEKGHEMEAEMERACTERDRWRCIEHIAAMNDDDPHKAMRVLEKEGLGLTEDPE</sequence>
<evidence type="ECO:0000256" key="2">
    <source>
        <dbReference type="SAM" id="MobiDB-lite"/>
    </source>
</evidence>
<feature type="compositionally biased region" description="Polar residues" evidence="2">
    <location>
        <begin position="120"/>
        <end position="151"/>
    </location>
</feature>
<protein>
    <submittedName>
        <fullName evidence="3">Uncharacterized protein</fullName>
    </submittedName>
</protein>
<dbReference type="EMBL" id="JAOQAV010000042">
    <property type="protein sequence ID" value="KAJ4181222.1"/>
    <property type="molecule type" value="Genomic_DNA"/>
</dbReference>
<keyword evidence="4" id="KW-1185">Reference proteome</keyword>
<proteinExistence type="predicted"/>
<comment type="caution">
    <text evidence="3">The sequence shown here is derived from an EMBL/GenBank/DDBJ whole genome shotgun (WGS) entry which is preliminary data.</text>
</comment>
<feature type="region of interest" description="Disordered" evidence="2">
    <location>
        <begin position="61"/>
        <end position="214"/>
    </location>
</feature>
<keyword evidence="1" id="KW-0175">Coiled coil</keyword>
<feature type="compositionally biased region" description="Polar residues" evidence="2">
    <location>
        <begin position="193"/>
        <end position="214"/>
    </location>
</feature>
<evidence type="ECO:0000256" key="1">
    <source>
        <dbReference type="SAM" id="Coils"/>
    </source>
</evidence>
<evidence type="ECO:0000313" key="3">
    <source>
        <dbReference type="EMBL" id="KAJ4181222.1"/>
    </source>
</evidence>
<feature type="coiled-coil region" evidence="1">
    <location>
        <begin position="316"/>
        <end position="357"/>
    </location>
</feature>
<organism evidence="3 4">
    <name type="scientific">Fusarium falciforme</name>
    <dbReference type="NCBI Taxonomy" id="195108"/>
    <lineage>
        <taxon>Eukaryota</taxon>
        <taxon>Fungi</taxon>
        <taxon>Dikarya</taxon>
        <taxon>Ascomycota</taxon>
        <taxon>Pezizomycotina</taxon>
        <taxon>Sordariomycetes</taxon>
        <taxon>Hypocreomycetidae</taxon>
        <taxon>Hypocreales</taxon>
        <taxon>Nectriaceae</taxon>
        <taxon>Fusarium</taxon>
        <taxon>Fusarium solani species complex</taxon>
    </lineage>
</organism>
<accession>A0A9W8R026</accession>
<feature type="compositionally biased region" description="Basic and acidic residues" evidence="2">
    <location>
        <begin position="62"/>
        <end position="101"/>
    </location>
</feature>
<feature type="compositionally biased region" description="Basic and acidic residues" evidence="2">
    <location>
        <begin position="109"/>
        <end position="119"/>
    </location>
</feature>
<reference evidence="3" key="1">
    <citation type="submission" date="2022-09" db="EMBL/GenBank/DDBJ databases">
        <title>Fusarium specimens isolated from Avocado Roots.</title>
        <authorList>
            <person name="Stajich J."/>
            <person name="Roper C."/>
            <person name="Heimlech-Rivalta G."/>
        </authorList>
    </citation>
    <scope>NUCLEOTIDE SEQUENCE</scope>
    <source>
        <strain evidence="3">A02</strain>
    </source>
</reference>
<dbReference type="Proteomes" id="UP001152087">
    <property type="component" value="Unassembled WGS sequence"/>
</dbReference>
<dbReference type="AlphaFoldDB" id="A0A9W8R026"/>
<gene>
    <name evidence="3" type="ORF">NW755_011265</name>
</gene>
<evidence type="ECO:0000313" key="4">
    <source>
        <dbReference type="Proteomes" id="UP001152087"/>
    </source>
</evidence>
<name>A0A9W8R026_9HYPO</name>